<evidence type="ECO:0008006" key="4">
    <source>
        <dbReference type="Google" id="ProtNLM"/>
    </source>
</evidence>
<evidence type="ECO:0000256" key="1">
    <source>
        <dbReference type="SAM" id="MobiDB-lite"/>
    </source>
</evidence>
<gene>
    <name evidence="2" type="ORF">PECUL_23A013250</name>
</gene>
<dbReference type="PANTHER" id="PTHR22028">
    <property type="entry name" value="SFI1 SPINDLE BODY DOMAIN-CONTAINING PROTEIN-RELATED"/>
    <property type="match status" value="1"/>
</dbReference>
<feature type="compositionally biased region" description="Polar residues" evidence="1">
    <location>
        <begin position="551"/>
        <end position="561"/>
    </location>
</feature>
<dbReference type="AlphaFoldDB" id="A0AAD1QYJ6"/>
<name>A0AAD1QYJ6_PELCU</name>
<proteinExistence type="predicted"/>
<feature type="region of interest" description="Disordered" evidence="1">
    <location>
        <begin position="518"/>
        <end position="567"/>
    </location>
</feature>
<feature type="region of interest" description="Disordered" evidence="1">
    <location>
        <begin position="619"/>
        <end position="644"/>
    </location>
</feature>
<evidence type="ECO:0000313" key="3">
    <source>
        <dbReference type="Proteomes" id="UP001295444"/>
    </source>
</evidence>
<protein>
    <recommendedName>
        <fullName evidence="4">Coiled-coil domain containing 191</fullName>
    </recommendedName>
</protein>
<dbReference type="EMBL" id="OW240912">
    <property type="protein sequence ID" value="CAH2218852.1"/>
    <property type="molecule type" value="Genomic_DNA"/>
</dbReference>
<feature type="compositionally biased region" description="Basic and acidic residues" evidence="1">
    <location>
        <begin position="381"/>
        <end position="400"/>
    </location>
</feature>
<feature type="compositionally biased region" description="Polar residues" evidence="1">
    <location>
        <begin position="518"/>
        <end position="537"/>
    </location>
</feature>
<organism evidence="2 3">
    <name type="scientific">Pelobates cultripes</name>
    <name type="common">Western spadefoot toad</name>
    <dbReference type="NCBI Taxonomy" id="61616"/>
    <lineage>
        <taxon>Eukaryota</taxon>
        <taxon>Metazoa</taxon>
        <taxon>Chordata</taxon>
        <taxon>Craniata</taxon>
        <taxon>Vertebrata</taxon>
        <taxon>Euteleostomi</taxon>
        <taxon>Amphibia</taxon>
        <taxon>Batrachia</taxon>
        <taxon>Anura</taxon>
        <taxon>Pelobatoidea</taxon>
        <taxon>Pelobatidae</taxon>
        <taxon>Pelobates</taxon>
    </lineage>
</organism>
<feature type="region of interest" description="Disordered" evidence="1">
    <location>
        <begin position="215"/>
        <end position="236"/>
    </location>
</feature>
<keyword evidence="3" id="KW-1185">Reference proteome</keyword>
<evidence type="ECO:0000313" key="2">
    <source>
        <dbReference type="EMBL" id="CAH2218852.1"/>
    </source>
</evidence>
<accession>A0AAD1QYJ6</accession>
<sequence>MRPALDLESVDQLHDHDDAYAEAQDLLSEWMGTKLKMELVSEDEEDPDIVRAQINPPQQPQPDFVKYNRFDDLYEYLEQEAESTKAQDFLQDLLQKQVVDSGILENLMRDHNCKKQRDPRLTIELRHQQVKENRDKRQKEQEKKRQEKALKKAAMAQAQVMVQEESKQKAMKIKKEEEEIQKMVVKLRKDMTERRKAMDEVRKIEWKKKEIESSRKLQERMETQRDTQKEEDERRKLEKQSRIKDLLGQVYAENRRCLQKSFSGWYKLVLERRLKMGKSRALADWRCQLRVFRAWRDYVWAKKLEVETQKMEMDLRDQNRKQQLAVESYRKRILRHCFVDWQLWCRAEKDKRELEAQKEETKRKMAALLEAASSLVTPKDTSADQRDVGRPSSRELKVEENNGSENGQKTPGDVNKNIPGQSPNVPKHAWQITRKHAELSSEELDQLRLQSSKNTPRLQRGPNKKAPNYGEVFENRHTFQQQLIEEQRQQLQEQKDMILGLMENQRLIISRQEAARATTFTTELSSKGTTRKGNYQGTEGPPALNHPGPPSVSSRSFTVPTISPHPVVKAMEERAAQRLERKRELEETRRRREEEKLAQLKAAEEERLQREAAEREAQLERRKEEKRLQRQREQEKQMRLEKDQEMQEKARAHYDKTLLRHRGLEPWKKLMAKSRLAMEHAEGHHSSVIMRGCLVGWHQATKDILSSKVSRADELWTSILLRRSFRQWIKYKDYLSILEERAERHHVTMLRRKVFLAWLDLAQEEKMALWEKQRIAAEHNQRRILLTAFRTWRKFPKLMRELKLKEERRELLRKKVAEILPDFRA</sequence>
<dbReference type="PANTHER" id="PTHR22028:SF5">
    <property type="entry name" value="COILED-COIL DOMAIN-CONTAINING PROTEIN 191"/>
    <property type="match status" value="1"/>
</dbReference>
<feature type="region of interest" description="Disordered" evidence="1">
    <location>
        <begin position="129"/>
        <end position="148"/>
    </location>
</feature>
<dbReference type="Proteomes" id="UP001295444">
    <property type="component" value="Chromosome 01"/>
</dbReference>
<reference evidence="2" key="1">
    <citation type="submission" date="2022-03" db="EMBL/GenBank/DDBJ databases">
        <authorList>
            <person name="Alioto T."/>
            <person name="Alioto T."/>
            <person name="Gomez Garrido J."/>
        </authorList>
    </citation>
    <scope>NUCLEOTIDE SEQUENCE</scope>
</reference>
<dbReference type="InterPro" id="IPR052270">
    <property type="entry name" value="CACF_protein"/>
</dbReference>
<feature type="region of interest" description="Disordered" evidence="1">
    <location>
        <begin position="373"/>
        <end position="428"/>
    </location>
</feature>